<organism evidence="1 2">
    <name type="scientific">Candidatus Bodocaedibacter vickermanii</name>
    <dbReference type="NCBI Taxonomy" id="2741701"/>
    <lineage>
        <taxon>Bacteria</taxon>
        <taxon>Pseudomonadati</taxon>
        <taxon>Pseudomonadota</taxon>
        <taxon>Alphaproteobacteria</taxon>
        <taxon>Holosporales</taxon>
        <taxon>Candidatus Paracaedibacteraceae</taxon>
        <taxon>Candidatus Bodocaedibacter</taxon>
    </lineage>
</organism>
<gene>
    <name evidence="1" type="ORF">CPBP_01012</name>
</gene>
<dbReference type="Proteomes" id="UP000594001">
    <property type="component" value="Chromosome"/>
</dbReference>
<protein>
    <recommendedName>
        <fullName evidence="3">HEAT repeat domain-containing protein</fullName>
    </recommendedName>
</protein>
<evidence type="ECO:0000313" key="1">
    <source>
        <dbReference type="EMBL" id="QOL20229.1"/>
    </source>
</evidence>
<dbReference type="KEGG" id="pbal:CPBP_01012"/>
<name>A0A7L9RUP4_9PROT</name>
<dbReference type="RefSeq" id="WP_350331783.1">
    <property type="nucleotide sequence ID" value="NZ_CP054719.1"/>
</dbReference>
<reference evidence="1 2" key="1">
    <citation type="submission" date="2020-06" db="EMBL/GenBank/DDBJ databases">
        <title>The endosymbiont of the kinetoplastid Bodo saltans is a Paracaedibacter-like alpha-proteobacterium possessing a putative toxin-antitoxin system.</title>
        <authorList>
            <person name="Midha S."/>
            <person name="Rigden D.J."/>
            <person name="Siozios S."/>
            <person name="Hurst G.D.D."/>
            <person name="Jackson A.P."/>
        </authorList>
    </citation>
    <scope>NUCLEOTIDE SEQUENCE [LARGE SCALE GENOMIC DNA]</scope>
    <source>
        <strain evidence="1">Lake Konstanz</strain>
    </source>
</reference>
<proteinExistence type="predicted"/>
<dbReference type="AlphaFoldDB" id="A0A7L9RUP4"/>
<sequence>MFKKSVLIAALAISSALGSEIVWDEQEKLAWVWLQIKASDPEGSVLNEYQRAQAAERMSGVVRVLISDPKSIEASPIQVITSGRVLMNLGCPNEAVIVLRFLLQLNSPTISAEKIMAASMLYELGQAELATPVIRLFINDKASTPEIRQAAIRAFYSPLYG</sequence>
<keyword evidence="2" id="KW-1185">Reference proteome</keyword>
<dbReference type="EMBL" id="CP054719">
    <property type="protein sequence ID" value="QOL20229.1"/>
    <property type="molecule type" value="Genomic_DNA"/>
</dbReference>
<accession>A0A7L9RUP4</accession>
<evidence type="ECO:0008006" key="3">
    <source>
        <dbReference type="Google" id="ProtNLM"/>
    </source>
</evidence>
<evidence type="ECO:0000313" key="2">
    <source>
        <dbReference type="Proteomes" id="UP000594001"/>
    </source>
</evidence>